<reference evidence="2 3" key="1">
    <citation type="submission" date="2015-12" db="EMBL/GenBank/DDBJ databases">
        <authorList>
            <person name="Shamseldin A."/>
            <person name="Moawad H."/>
            <person name="Abd El-Rahim W.M."/>
            <person name="Sadowsky M.J."/>
        </authorList>
    </citation>
    <scope>NUCLEOTIDE SEQUENCE [LARGE SCALE GENOMIC DNA]</scope>
    <source>
        <strain evidence="2 3">WF1</strain>
    </source>
</reference>
<name>A0A1V8M6Z1_9GAMM</name>
<dbReference type="InterPro" id="IPR005325">
    <property type="entry name" value="DUF308_memb"/>
</dbReference>
<dbReference type="RefSeq" id="WP_080521886.1">
    <property type="nucleotide sequence ID" value="NZ_LPUF01000001.1"/>
</dbReference>
<keyword evidence="3" id="KW-1185">Reference proteome</keyword>
<proteinExistence type="predicted"/>
<comment type="caution">
    <text evidence="2">The sequence shown here is derived from an EMBL/GenBank/DDBJ whole genome shotgun (WGS) entry which is preliminary data.</text>
</comment>
<protein>
    <submittedName>
        <fullName evidence="2">Uncharacterized protein</fullName>
    </submittedName>
</protein>
<dbReference type="AlphaFoldDB" id="A0A1V8M6Z1"/>
<dbReference type="Pfam" id="PF03729">
    <property type="entry name" value="DUF308"/>
    <property type="match status" value="1"/>
</dbReference>
<evidence type="ECO:0000313" key="3">
    <source>
        <dbReference type="Proteomes" id="UP000191980"/>
    </source>
</evidence>
<dbReference type="STRING" id="1420851.AU255_05150"/>
<dbReference type="EMBL" id="LPUF01000001">
    <property type="protein sequence ID" value="OQK17276.1"/>
    <property type="molecule type" value="Genomic_DNA"/>
</dbReference>
<feature type="transmembrane region" description="Helical" evidence="1">
    <location>
        <begin position="163"/>
        <end position="184"/>
    </location>
</feature>
<dbReference type="OrthoDB" id="5567321at2"/>
<evidence type="ECO:0000256" key="1">
    <source>
        <dbReference type="SAM" id="Phobius"/>
    </source>
</evidence>
<keyword evidence="1" id="KW-1133">Transmembrane helix</keyword>
<sequence>MKTKIKVTEAETFINRPGWFMFRGAMMFAFGSLLLILSVVAPHMQMLGTSSSWIPVSSAIILLAGILRCIDAFASDRQTLVLMNMQGGMIDLVCGFIIFTNIGATSLTLSLIVAAYLIMQGLYRFMLTFVIEIHSLNSARIGGSVSVLLGLMAWLNWPFSDFWFLSFALSSEIASRGWALMFYANSINKQQKVSQ</sequence>
<keyword evidence="1" id="KW-0472">Membrane</keyword>
<feature type="transmembrane region" description="Helical" evidence="1">
    <location>
        <begin position="53"/>
        <end position="70"/>
    </location>
</feature>
<keyword evidence="1" id="KW-0812">Transmembrane</keyword>
<dbReference type="Proteomes" id="UP000191980">
    <property type="component" value="Unassembled WGS sequence"/>
</dbReference>
<evidence type="ECO:0000313" key="2">
    <source>
        <dbReference type="EMBL" id="OQK17276.1"/>
    </source>
</evidence>
<gene>
    <name evidence="2" type="ORF">AU255_05150</name>
</gene>
<accession>A0A1V8M6Z1</accession>
<feature type="transmembrane region" description="Helical" evidence="1">
    <location>
        <begin position="20"/>
        <end position="41"/>
    </location>
</feature>
<organism evidence="2 3">
    <name type="scientific">Methyloprofundus sedimenti</name>
    <dbReference type="NCBI Taxonomy" id="1420851"/>
    <lineage>
        <taxon>Bacteria</taxon>
        <taxon>Pseudomonadati</taxon>
        <taxon>Pseudomonadota</taxon>
        <taxon>Gammaproteobacteria</taxon>
        <taxon>Methylococcales</taxon>
        <taxon>Methylococcaceae</taxon>
        <taxon>Methyloprofundus</taxon>
    </lineage>
</organism>